<gene>
    <name evidence="1" type="ORF">UW44_C0008G0025</name>
</gene>
<protein>
    <submittedName>
        <fullName evidence="1">Uncharacterized protein</fullName>
    </submittedName>
</protein>
<reference evidence="1 2" key="1">
    <citation type="journal article" date="2015" name="Nature">
        <title>rRNA introns, odd ribosomes, and small enigmatic genomes across a large radiation of phyla.</title>
        <authorList>
            <person name="Brown C.T."/>
            <person name="Hug L.A."/>
            <person name="Thomas B.C."/>
            <person name="Sharon I."/>
            <person name="Castelle C.J."/>
            <person name="Singh A."/>
            <person name="Wilkins M.J."/>
            <person name="Williams K.H."/>
            <person name="Banfield J.F."/>
        </authorList>
    </citation>
    <scope>NUCLEOTIDE SEQUENCE [LARGE SCALE GENOMIC DNA]</scope>
</reference>
<dbReference type="STRING" id="1618387.UW44_C0008G0025"/>
<dbReference type="EMBL" id="LCIH01000008">
    <property type="protein sequence ID" value="KKT51703.1"/>
    <property type="molecule type" value="Genomic_DNA"/>
</dbReference>
<organism evidence="1 2">
    <name type="scientific">Candidatus Collierbacteria bacterium GW2011_GWB2_44_22</name>
    <dbReference type="NCBI Taxonomy" id="1618387"/>
    <lineage>
        <taxon>Bacteria</taxon>
        <taxon>Candidatus Collieribacteriota</taxon>
    </lineage>
</organism>
<comment type="caution">
    <text evidence="1">The sequence shown here is derived from an EMBL/GenBank/DDBJ whole genome shotgun (WGS) entry which is preliminary data.</text>
</comment>
<evidence type="ECO:0000313" key="1">
    <source>
        <dbReference type="EMBL" id="KKT51703.1"/>
    </source>
</evidence>
<dbReference type="AlphaFoldDB" id="A0A0G1HYR0"/>
<sequence>MIKRFNSRSFVLVCAFLVFLLAVILSAVLIKQSYSGAGEPKNVYMIHLFESGMYSERMMCNTYGVCVLLRTPRSVVGVSSIEISGEKYFEILKSNTVIRSTARGMYCPGVIDLASCFEVVTIYPLTTVFDWRITLNFTPPFGGAFI</sequence>
<dbReference type="Proteomes" id="UP000034006">
    <property type="component" value="Unassembled WGS sequence"/>
</dbReference>
<accession>A0A0G1HYR0</accession>
<evidence type="ECO:0000313" key="2">
    <source>
        <dbReference type="Proteomes" id="UP000034006"/>
    </source>
</evidence>
<proteinExistence type="predicted"/>
<name>A0A0G1HYR0_9BACT</name>